<dbReference type="InterPro" id="IPR027417">
    <property type="entry name" value="P-loop_NTPase"/>
</dbReference>
<accession>K0K0P3</accession>
<dbReference type="CDD" id="cd03257">
    <property type="entry name" value="ABC_NikE_OppD_transporters"/>
    <property type="match status" value="1"/>
</dbReference>
<dbReference type="InterPro" id="IPR003593">
    <property type="entry name" value="AAA+_ATPase"/>
</dbReference>
<dbReference type="KEGG" id="sesp:BN6_27860"/>
<keyword evidence="7" id="KW-1185">Reference proteome</keyword>
<evidence type="ECO:0000313" key="6">
    <source>
        <dbReference type="EMBL" id="CCH30098.1"/>
    </source>
</evidence>
<evidence type="ECO:0000256" key="2">
    <source>
        <dbReference type="ARBA" id="ARBA00022448"/>
    </source>
</evidence>
<dbReference type="InterPro" id="IPR017871">
    <property type="entry name" value="ABC_transporter-like_CS"/>
</dbReference>
<dbReference type="PATRIC" id="fig|1179773.3.peg.2784"/>
<dbReference type="InterPro" id="IPR050319">
    <property type="entry name" value="ABC_transp_ATP-bind"/>
</dbReference>
<evidence type="ECO:0000256" key="4">
    <source>
        <dbReference type="ARBA" id="ARBA00022840"/>
    </source>
</evidence>
<dbReference type="SMART" id="SM00382">
    <property type="entry name" value="AAA"/>
    <property type="match status" value="1"/>
</dbReference>
<feature type="domain" description="ABC transporter" evidence="5">
    <location>
        <begin position="4"/>
        <end position="246"/>
    </location>
</feature>
<evidence type="ECO:0000256" key="1">
    <source>
        <dbReference type="ARBA" id="ARBA00005417"/>
    </source>
</evidence>
<dbReference type="Proteomes" id="UP000006281">
    <property type="component" value="Chromosome"/>
</dbReference>
<dbReference type="GO" id="GO:0055085">
    <property type="term" value="P:transmembrane transport"/>
    <property type="evidence" value="ECO:0007669"/>
    <property type="project" value="UniProtKB-ARBA"/>
</dbReference>
<dbReference type="AlphaFoldDB" id="K0K0P3"/>
<organism evidence="6 7">
    <name type="scientific">Saccharothrix espanaensis (strain ATCC 51144 / DSM 44229 / JCM 9112 / NBRC 15066 / NRRL 15764)</name>
    <dbReference type="NCBI Taxonomy" id="1179773"/>
    <lineage>
        <taxon>Bacteria</taxon>
        <taxon>Bacillati</taxon>
        <taxon>Actinomycetota</taxon>
        <taxon>Actinomycetes</taxon>
        <taxon>Pseudonocardiales</taxon>
        <taxon>Pseudonocardiaceae</taxon>
        <taxon>Saccharothrix</taxon>
    </lineage>
</organism>
<dbReference type="eggNOG" id="COG4608">
    <property type="taxonomic scope" value="Bacteria"/>
</dbReference>
<proteinExistence type="inferred from homology"/>
<dbReference type="Pfam" id="PF00005">
    <property type="entry name" value="ABC_tran"/>
    <property type="match status" value="1"/>
</dbReference>
<dbReference type="InterPro" id="IPR003439">
    <property type="entry name" value="ABC_transporter-like_ATP-bd"/>
</dbReference>
<comment type="similarity">
    <text evidence="1">Belongs to the ABC transporter superfamily.</text>
</comment>
<dbReference type="PANTHER" id="PTHR43776:SF7">
    <property type="entry name" value="D,D-DIPEPTIDE TRANSPORT ATP-BINDING PROTEIN DDPF-RELATED"/>
    <property type="match status" value="1"/>
</dbReference>
<dbReference type="PANTHER" id="PTHR43776">
    <property type="entry name" value="TRANSPORT ATP-BINDING PROTEIN"/>
    <property type="match status" value="1"/>
</dbReference>
<evidence type="ECO:0000256" key="3">
    <source>
        <dbReference type="ARBA" id="ARBA00022741"/>
    </source>
</evidence>
<dbReference type="GO" id="GO:0016887">
    <property type="term" value="F:ATP hydrolysis activity"/>
    <property type="evidence" value="ECO:0007669"/>
    <property type="project" value="InterPro"/>
</dbReference>
<dbReference type="HOGENOM" id="CLU_000604_1_23_11"/>
<keyword evidence="2" id="KW-0813">Transport</keyword>
<dbReference type="EMBL" id="HE804045">
    <property type="protein sequence ID" value="CCH30098.1"/>
    <property type="molecule type" value="Genomic_DNA"/>
</dbReference>
<dbReference type="GO" id="GO:0005524">
    <property type="term" value="F:ATP binding"/>
    <property type="evidence" value="ECO:0007669"/>
    <property type="project" value="UniProtKB-KW"/>
</dbReference>
<dbReference type="PROSITE" id="PS00211">
    <property type="entry name" value="ABC_TRANSPORTER_1"/>
    <property type="match status" value="1"/>
</dbReference>
<name>K0K0P3_SACES</name>
<evidence type="ECO:0000313" key="7">
    <source>
        <dbReference type="Proteomes" id="UP000006281"/>
    </source>
</evidence>
<reference evidence="6 7" key="1">
    <citation type="journal article" date="2012" name="BMC Genomics">
        <title>Complete genome sequence of Saccharothrix espanaensis DSM 44229T and comparison to the other completely sequenced Pseudonocardiaceae.</title>
        <authorList>
            <person name="Strobel T."/>
            <person name="Al-Dilaimi A."/>
            <person name="Blom J."/>
            <person name="Gessner A."/>
            <person name="Kalinowski J."/>
            <person name="Luzhetska M."/>
            <person name="Puhler A."/>
            <person name="Szczepanowski R."/>
            <person name="Bechthold A."/>
            <person name="Ruckert C."/>
        </authorList>
    </citation>
    <scope>NUCLEOTIDE SEQUENCE [LARGE SCALE GENOMIC DNA]</scope>
    <source>
        <strain evidence="7">ATCC 51144 / DSM 44229 / JCM 9112 / NBRC 15066 / NRRL 15764</strain>
    </source>
</reference>
<dbReference type="BioCyc" id="SESP1179773:BN6_RS13510-MONOMER"/>
<protein>
    <submittedName>
        <fullName evidence="6">ABC-type transporter, ATPase subunit</fullName>
    </submittedName>
</protein>
<dbReference type="STRING" id="1179773.BN6_27860"/>
<dbReference type="SUPFAM" id="SSF52540">
    <property type="entry name" value="P-loop containing nucleoside triphosphate hydrolases"/>
    <property type="match status" value="1"/>
</dbReference>
<sequence>MTAFEVRDLVVGYGRGARRVRAVRGVGFAVPAGTTLGLLGESGSGKSTIARVAVGLEQATSGDVLVDGESVLGPAGRRARSRVQMVFQDPYSSLDPRMTVGRSIAEGVHAGRRQPKVDGSLPDDPAGLLELVGLDPSFARRLPHQLSGGQRQRVALARALGARPAVLLADEITSALDVSVQGTVLNLFRRIQRDLGLSSVFISHNLAVVRYVCDQVAVLDRGELVEMGPVEKVLSEPEHPATRALVAAVPQIGVPLFTRV</sequence>
<keyword evidence="4" id="KW-0067">ATP-binding</keyword>
<dbReference type="OrthoDB" id="5170605at2"/>
<dbReference type="RefSeq" id="WP_015100210.1">
    <property type="nucleotide sequence ID" value="NC_019673.1"/>
</dbReference>
<evidence type="ECO:0000259" key="5">
    <source>
        <dbReference type="PROSITE" id="PS50893"/>
    </source>
</evidence>
<dbReference type="PROSITE" id="PS50893">
    <property type="entry name" value="ABC_TRANSPORTER_2"/>
    <property type="match status" value="1"/>
</dbReference>
<keyword evidence="3" id="KW-0547">Nucleotide-binding</keyword>
<dbReference type="Gene3D" id="3.40.50.300">
    <property type="entry name" value="P-loop containing nucleotide triphosphate hydrolases"/>
    <property type="match status" value="1"/>
</dbReference>
<gene>
    <name evidence="6" type="ordered locus">BN6_27860</name>
</gene>